<dbReference type="Proteomes" id="UP000727407">
    <property type="component" value="Unassembled WGS sequence"/>
</dbReference>
<evidence type="ECO:0000259" key="3">
    <source>
        <dbReference type="PROSITE" id="PS50050"/>
    </source>
</evidence>
<evidence type="ECO:0000256" key="1">
    <source>
        <dbReference type="PROSITE-ProRule" id="PRU00206"/>
    </source>
</evidence>
<organism evidence="4 5">
    <name type="scientific">Clarias magur</name>
    <name type="common">Asian catfish</name>
    <name type="synonym">Macropteronotus magur</name>
    <dbReference type="NCBI Taxonomy" id="1594786"/>
    <lineage>
        <taxon>Eukaryota</taxon>
        <taxon>Metazoa</taxon>
        <taxon>Chordata</taxon>
        <taxon>Craniata</taxon>
        <taxon>Vertebrata</taxon>
        <taxon>Euteleostomi</taxon>
        <taxon>Actinopterygii</taxon>
        <taxon>Neopterygii</taxon>
        <taxon>Teleostei</taxon>
        <taxon>Ostariophysi</taxon>
        <taxon>Siluriformes</taxon>
        <taxon>Clariidae</taxon>
        <taxon>Clarias</taxon>
    </lineage>
</organism>
<sequence length="227" mass="24916">CSDNNEVEAQEGTDITDVKCKPKRKRYGLIGVPAIGILLSVFYLVHGQANESGVVVYKDCSDLYSTSCKPCSKGTYMNEPNGHRSCFQCKTCGRAQGLSILQDCTTIQDTICEALDGYYCLDYKNRECIRAVEHSKCTPGQYIKTSGTKASDTVCEACPPGFYSPKGVNCIKWTDCSDNNEVEAQEGTDITDVKCKPKRKRYGLIGVLVIGILLSVFYLVHGQANKS</sequence>
<dbReference type="SMART" id="SM00208">
    <property type="entry name" value="TNFR"/>
    <property type="match status" value="3"/>
</dbReference>
<dbReference type="SUPFAM" id="SSF57586">
    <property type="entry name" value="TNF receptor-like"/>
    <property type="match status" value="3"/>
</dbReference>
<accession>A0A8J4TLY6</accession>
<feature type="transmembrane region" description="Helical" evidence="2">
    <location>
        <begin position="202"/>
        <end position="220"/>
    </location>
</feature>
<dbReference type="GO" id="GO:0050830">
    <property type="term" value="P:defense response to Gram-positive bacterium"/>
    <property type="evidence" value="ECO:0007669"/>
    <property type="project" value="TreeGrafter"/>
</dbReference>
<dbReference type="GO" id="GO:0009897">
    <property type="term" value="C:external side of plasma membrane"/>
    <property type="evidence" value="ECO:0007669"/>
    <property type="project" value="TreeGrafter"/>
</dbReference>
<dbReference type="GO" id="GO:2000406">
    <property type="term" value="P:positive regulation of T cell migration"/>
    <property type="evidence" value="ECO:0007669"/>
    <property type="project" value="TreeGrafter"/>
</dbReference>
<feature type="non-terminal residue" evidence="4">
    <location>
        <position position="1"/>
    </location>
</feature>
<dbReference type="PROSITE" id="PS00652">
    <property type="entry name" value="TNFR_NGFR_1"/>
    <property type="match status" value="1"/>
</dbReference>
<keyword evidence="2" id="KW-0812">Transmembrane</keyword>
<dbReference type="GO" id="GO:0046642">
    <property type="term" value="P:negative regulation of alpha-beta T cell proliferation"/>
    <property type="evidence" value="ECO:0007669"/>
    <property type="project" value="TreeGrafter"/>
</dbReference>
<feature type="repeat" description="TNFR-Cys" evidence="1">
    <location>
        <begin position="70"/>
        <end position="112"/>
    </location>
</feature>
<dbReference type="PROSITE" id="PS50050">
    <property type="entry name" value="TNFR_NGFR_2"/>
    <property type="match status" value="1"/>
</dbReference>
<feature type="transmembrane region" description="Helical" evidence="2">
    <location>
        <begin position="27"/>
        <end position="45"/>
    </location>
</feature>
<keyword evidence="2" id="KW-1133">Transmembrane helix</keyword>
<protein>
    <submittedName>
        <fullName evidence="4">Tumor necrosis factor receptor superfamily member 5-like isoform X1</fullName>
    </submittedName>
</protein>
<evidence type="ECO:0000313" key="5">
    <source>
        <dbReference type="Proteomes" id="UP000727407"/>
    </source>
</evidence>
<keyword evidence="1" id="KW-1015">Disulfide bond</keyword>
<dbReference type="PANTHER" id="PTHR46838">
    <property type="entry name" value="TUMOR NECROSIS FACTOR RECEPTOR SUPERFAMILY MEMBER 14"/>
    <property type="match status" value="1"/>
</dbReference>
<feature type="domain" description="TNFR-Cys" evidence="3">
    <location>
        <begin position="70"/>
        <end position="112"/>
    </location>
</feature>
<dbReference type="CDD" id="cd00185">
    <property type="entry name" value="TNFRSF"/>
    <property type="match status" value="1"/>
</dbReference>
<name>A0A8J4TLY6_CLAMG</name>
<keyword evidence="4" id="KW-0675">Receptor</keyword>
<dbReference type="EMBL" id="QNUK01001302">
    <property type="protein sequence ID" value="KAF5884448.1"/>
    <property type="molecule type" value="Genomic_DNA"/>
</dbReference>
<evidence type="ECO:0000256" key="2">
    <source>
        <dbReference type="SAM" id="Phobius"/>
    </source>
</evidence>
<dbReference type="InterPro" id="IPR001368">
    <property type="entry name" value="TNFR/NGFR_Cys_rich_reg"/>
</dbReference>
<gene>
    <name evidence="4" type="ORF">DAT39_022851</name>
</gene>
<dbReference type="OrthoDB" id="10031141at2759"/>
<keyword evidence="5" id="KW-1185">Reference proteome</keyword>
<reference evidence="4" key="1">
    <citation type="submission" date="2020-07" db="EMBL/GenBank/DDBJ databases">
        <title>Clarias magur genome sequencing, assembly and annotation.</title>
        <authorList>
            <person name="Kushwaha B."/>
            <person name="Kumar R."/>
            <person name="Das P."/>
            <person name="Joshi C.G."/>
            <person name="Kumar D."/>
            <person name="Nagpure N.S."/>
            <person name="Pandey M."/>
            <person name="Agarwal S."/>
            <person name="Srivastava S."/>
            <person name="Singh M."/>
            <person name="Sahoo L."/>
            <person name="Jayasankar P."/>
            <person name="Meher P.K."/>
            <person name="Koringa P.G."/>
            <person name="Iquebal M.A."/>
            <person name="Das S.P."/>
            <person name="Bit A."/>
            <person name="Patnaik S."/>
            <person name="Patel N."/>
            <person name="Shah T.M."/>
            <person name="Hinsu A."/>
            <person name="Jena J.K."/>
        </authorList>
    </citation>
    <scope>NUCLEOTIDE SEQUENCE</scope>
    <source>
        <strain evidence="4">CIFAMagur01</strain>
        <tissue evidence="4">Testis</tissue>
    </source>
</reference>
<dbReference type="GO" id="GO:0002720">
    <property type="term" value="P:positive regulation of cytokine production involved in immune response"/>
    <property type="evidence" value="ECO:0007669"/>
    <property type="project" value="TreeGrafter"/>
</dbReference>
<dbReference type="Gene3D" id="2.10.50.10">
    <property type="entry name" value="Tumor Necrosis Factor Receptor, subunit A, domain 2"/>
    <property type="match status" value="3"/>
</dbReference>
<keyword evidence="2" id="KW-0472">Membrane</keyword>
<dbReference type="GO" id="GO:0050829">
    <property type="term" value="P:defense response to Gram-negative bacterium"/>
    <property type="evidence" value="ECO:0007669"/>
    <property type="project" value="TreeGrafter"/>
</dbReference>
<feature type="non-terminal residue" evidence="4">
    <location>
        <position position="227"/>
    </location>
</feature>
<comment type="caution">
    <text evidence="1">Lacks conserved residue(s) required for the propagation of feature annotation.</text>
</comment>
<dbReference type="PANTHER" id="PTHR46838:SF1">
    <property type="entry name" value="TUMOR NECROSIS FACTOR RECEPTOR SUPERFAMILY MEMBER 14"/>
    <property type="match status" value="1"/>
</dbReference>
<comment type="caution">
    <text evidence="4">The sequence shown here is derived from an EMBL/GenBank/DDBJ whole genome shotgun (WGS) entry which is preliminary data.</text>
</comment>
<feature type="disulfide bond" evidence="1">
    <location>
        <begin position="71"/>
        <end position="86"/>
    </location>
</feature>
<proteinExistence type="predicted"/>
<dbReference type="Pfam" id="PF00020">
    <property type="entry name" value="TNFR_c6"/>
    <property type="match status" value="2"/>
</dbReference>
<evidence type="ECO:0000313" key="4">
    <source>
        <dbReference type="EMBL" id="KAF5884448.1"/>
    </source>
</evidence>
<dbReference type="AlphaFoldDB" id="A0A8J4TLY6"/>